<keyword evidence="6 9" id="KW-0472">Membrane</keyword>
<dbReference type="InParanoid" id="A0A7N2LLS5"/>
<evidence type="ECO:0000256" key="7">
    <source>
        <dbReference type="PROSITE-ProRule" id="PRU00023"/>
    </source>
</evidence>
<dbReference type="Gramene" id="QL05p018975:mrna">
    <property type="protein sequence ID" value="QL05p018975:mrna"/>
    <property type="gene ID" value="QL05p018975"/>
</dbReference>
<dbReference type="RefSeq" id="XP_030969177.1">
    <property type="nucleotide sequence ID" value="XM_031113317.1"/>
</dbReference>
<feature type="transmembrane region" description="Helical" evidence="9">
    <location>
        <begin position="529"/>
        <end position="550"/>
    </location>
</feature>
<keyword evidence="12" id="KW-1185">Reference proteome</keyword>
<evidence type="ECO:0000256" key="6">
    <source>
        <dbReference type="ARBA" id="ARBA00023136"/>
    </source>
</evidence>
<evidence type="ECO:0000256" key="4">
    <source>
        <dbReference type="ARBA" id="ARBA00022989"/>
    </source>
</evidence>
<dbReference type="InterPro" id="IPR002110">
    <property type="entry name" value="Ankyrin_rpt"/>
</dbReference>
<name>A0A7N2LLS5_QUELO</name>
<evidence type="ECO:0000256" key="5">
    <source>
        <dbReference type="ARBA" id="ARBA00023043"/>
    </source>
</evidence>
<dbReference type="Pfam" id="PF12796">
    <property type="entry name" value="Ank_2"/>
    <property type="match status" value="3"/>
</dbReference>
<sequence length="695" mass="77350">MASKISSTPDEIPQRKVPMDDVTIDAGMKKDLPEVHVAKKPSVMPVPKFYLPPKPMGYMAQNGRRAGLQMSDSFDDDDEFDDEFDDDDYSDDDEFFTATNMNPELFKALKGGNIAFIEKARDMESCHLFDTSPKLNTILHVAASSGHEKVVKVILETKGCQQLVMRKNSAGDLALHVAASAGHLPIVKLLLSASYQHLEESQCSFEPLKEQNKRGNTPLHLALINKYQEVTFKTKYNEVARFLVETEPVVTCSSINKENKSPLYMAAEAGDVELLEIMLNKFPCLQNVAGKSIVHPTISCAFTTKNIGIIDTVLRKMPHLITNQDITGMTPLSHAASIGFLDGVQCLLEKASDCGYKMDLNGFFPIHTASKKGHIEVIEFFLKQYPDMSELLNQNGQNILHVAAVSGKAKAVAYMLKRDNLEMLINEKDNYGNTPLHLASKERHPKVVSILTWDKRVSLKSLNNVSRTALDVAGDYSNVEFPSFREQLTRQALRYAGAPRAPRSTTSKNMPIMMPPLKLHNEDKYKDRAGTLLLVATLVATVTFAAAFTVPGGYNGSGGVATFREKQMFQVFVICNTIAMYSAIAVVVTLIWAQLGDLNLVIAAFKFAVPIFGLALTMVSVAFMVGNYLVLRNLNWLAYLVLIIGSFVHLTLLILFSPLCFPGSLHHRFLRYLLYYPFCLLIKVTRSDTDDRKEE</sequence>
<dbReference type="PROSITE" id="PS50297">
    <property type="entry name" value="ANK_REP_REGION"/>
    <property type="match status" value="3"/>
</dbReference>
<feature type="repeat" description="ANK" evidence="7">
    <location>
        <begin position="431"/>
        <end position="451"/>
    </location>
</feature>
<dbReference type="OMA" id="YYKGICY"/>
<dbReference type="PROSITE" id="PS50088">
    <property type="entry name" value="ANK_REPEAT"/>
    <property type="match status" value="3"/>
</dbReference>
<evidence type="ECO:0000256" key="9">
    <source>
        <dbReference type="SAM" id="Phobius"/>
    </source>
</evidence>
<keyword evidence="5 7" id="KW-0040">ANK repeat</keyword>
<dbReference type="AlphaFoldDB" id="A0A7N2LLS5"/>
<feature type="transmembrane region" description="Helical" evidence="9">
    <location>
        <begin position="571"/>
        <end position="595"/>
    </location>
</feature>
<keyword evidence="2 9" id="KW-0812">Transmembrane</keyword>
<comment type="subcellular location">
    <subcellularLocation>
        <location evidence="1">Membrane</location>
        <topology evidence="1">Multi-pass membrane protein</topology>
    </subcellularLocation>
</comment>
<evidence type="ECO:0000256" key="2">
    <source>
        <dbReference type="ARBA" id="ARBA00022692"/>
    </source>
</evidence>
<dbReference type="SMART" id="SM00248">
    <property type="entry name" value="ANK"/>
    <property type="match status" value="8"/>
</dbReference>
<feature type="repeat" description="ANK" evidence="7">
    <location>
        <begin position="170"/>
        <end position="192"/>
    </location>
</feature>
<dbReference type="Proteomes" id="UP000594261">
    <property type="component" value="Chromosome 5"/>
</dbReference>
<dbReference type="OrthoDB" id="598775at2759"/>
<dbReference type="EnsemblPlants" id="QL05p018975:mrna">
    <property type="protein sequence ID" value="QL05p018975:mrna"/>
    <property type="gene ID" value="QL05p018975"/>
</dbReference>
<dbReference type="GeneID" id="115989556"/>
<proteinExistence type="predicted"/>
<reference evidence="11 12" key="1">
    <citation type="journal article" date="2016" name="G3 (Bethesda)">
        <title>First Draft Assembly and Annotation of the Genome of a California Endemic Oak Quercus lobata Nee (Fagaceae).</title>
        <authorList>
            <person name="Sork V.L."/>
            <person name="Fitz-Gibbon S.T."/>
            <person name="Puiu D."/>
            <person name="Crepeau M."/>
            <person name="Gugger P.F."/>
            <person name="Sherman R."/>
            <person name="Stevens K."/>
            <person name="Langley C.H."/>
            <person name="Pellegrini M."/>
            <person name="Salzberg S.L."/>
        </authorList>
    </citation>
    <scope>NUCLEOTIDE SEQUENCE [LARGE SCALE GENOMIC DNA]</scope>
    <source>
        <strain evidence="11 12">cv. SW786</strain>
    </source>
</reference>
<dbReference type="InterPro" id="IPR036770">
    <property type="entry name" value="Ankyrin_rpt-contain_sf"/>
</dbReference>
<evidence type="ECO:0000256" key="1">
    <source>
        <dbReference type="ARBA" id="ARBA00004141"/>
    </source>
</evidence>
<dbReference type="Pfam" id="PF13962">
    <property type="entry name" value="PGG"/>
    <property type="match status" value="1"/>
</dbReference>
<accession>A0A7N2LLS5</accession>
<keyword evidence="4 9" id="KW-1133">Transmembrane helix</keyword>
<evidence type="ECO:0000313" key="12">
    <source>
        <dbReference type="Proteomes" id="UP000594261"/>
    </source>
</evidence>
<feature type="repeat" description="ANK" evidence="7">
    <location>
        <begin position="361"/>
        <end position="393"/>
    </location>
</feature>
<dbReference type="GO" id="GO:0005886">
    <property type="term" value="C:plasma membrane"/>
    <property type="evidence" value="ECO:0007669"/>
    <property type="project" value="TreeGrafter"/>
</dbReference>
<dbReference type="PANTHER" id="PTHR24186">
    <property type="entry name" value="PROTEIN PHOSPHATASE 1 REGULATORY SUBUNIT"/>
    <property type="match status" value="1"/>
</dbReference>
<feature type="domain" description="PGG" evidence="10">
    <location>
        <begin position="523"/>
        <end position="630"/>
    </location>
</feature>
<feature type="transmembrane region" description="Helical" evidence="9">
    <location>
        <begin position="607"/>
        <end position="630"/>
    </location>
</feature>
<feature type="region of interest" description="Disordered" evidence="8">
    <location>
        <begin position="1"/>
        <end position="21"/>
    </location>
</feature>
<evidence type="ECO:0000256" key="3">
    <source>
        <dbReference type="ARBA" id="ARBA00022737"/>
    </source>
</evidence>
<dbReference type="Gene3D" id="1.25.40.20">
    <property type="entry name" value="Ankyrin repeat-containing domain"/>
    <property type="match status" value="2"/>
</dbReference>
<dbReference type="EMBL" id="LRBV02000005">
    <property type="status" value="NOT_ANNOTATED_CDS"/>
    <property type="molecule type" value="Genomic_DNA"/>
</dbReference>
<evidence type="ECO:0000256" key="8">
    <source>
        <dbReference type="SAM" id="MobiDB-lite"/>
    </source>
</evidence>
<reference evidence="11" key="2">
    <citation type="submission" date="2021-01" db="UniProtKB">
        <authorList>
            <consortium name="EnsemblPlants"/>
        </authorList>
    </citation>
    <scope>IDENTIFICATION</scope>
</reference>
<dbReference type="InterPro" id="IPR026961">
    <property type="entry name" value="PGG_dom"/>
</dbReference>
<dbReference type="KEGG" id="qlo:115989556"/>
<dbReference type="FunCoup" id="A0A7N2LLS5">
    <property type="interactions" value="3"/>
</dbReference>
<evidence type="ECO:0000259" key="10">
    <source>
        <dbReference type="Pfam" id="PF13962"/>
    </source>
</evidence>
<gene>
    <name evidence="11" type="primary">LOC115989556</name>
</gene>
<keyword evidence="3" id="KW-0677">Repeat</keyword>
<organism evidence="11 12">
    <name type="scientific">Quercus lobata</name>
    <name type="common">Valley oak</name>
    <dbReference type="NCBI Taxonomy" id="97700"/>
    <lineage>
        <taxon>Eukaryota</taxon>
        <taxon>Viridiplantae</taxon>
        <taxon>Streptophyta</taxon>
        <taxon>Embryophyta</taxon>
        <taxon>Tracheophyta</taxon>
        <taxon>Spermatophyta</taxon>
        <taxon>Magnoliopsida</taxon>
        <taxon>eudicotyledons</taxon>
        <taxon>Gunneridae</taxon>
        <taxon>Pentapetalae</taxon>
        <taxon>rosids</taxon>
        <taxon>fabids</taxon>
        <taxon>Fagales</taxon>
        <taxon>Fagaceae</taxon>
        <taxon>Quercus</taxon>
    </lineage>
</organism>
<protein>
    <recommendedName>
        <fullName evidence="10">PGG domain-containing protein</fullName>
    </recommendedName>
</protein>
<dbReference type="PANTHER" id="PTHR24186:SF46">
    <property type="entry name" value="PROTEIN ACCELERATED CELL DEATH 6-LIKE"/>
    <property type="match status" value="1"/>
</dbReference>
<dbReference type="SUPFAM" id="SSF48403">
    <property type="entry name" value="Ankyrin repeat"/>
    <property type="match status" value="1"/>
</dbReference>
<feature type="transmembrane region" description="Helical" evidence="9">
    <location>
        <begin position="637"/>
        <end position="657"/>
    </location>
</feature>
<evidence type="ECO:0000313" key="11">
    <source>
        <dbReference type="EnsemblPlants" id="QL05p018975:mrna"/>
    </source>
</evidence>